<gene>
    <name evidence="9" type="ORF">NEE14_010295</name>
</gene>
<proteinExistence type="inferred from homology"/>
<dbReference type="Pfam" id="PF14322">
    <property type="entry name" value="SusD-like_3"/>
    <property type="match status" value="1"/>
</dbReference>
<evidence type="ECO:0000256" key="5">
    <source>
        <dbReference type="ARBA" id="ARBA00023237"/>
    </source>
</evidence>
<keyword evidence="10" id="KW-1185">Reference proteome</keyword>
<dbReference type="SUPFAM" id="SSF48452">
    <property type="entry name" value="TPR-like"/>
    <property type="match status" value="1"/>
</dbReference>
<dbReference type="RefSeq" id="WP_251967613.1">
    <property type="nucleotide sequence ID" value="NZ_CP146284.1"/>
</dbReference>
<comment type="subcellular location">
    <subcellularLocation>
        <location evidence="1">Cell outer membrane</location>
    </subcellularLocation>
</comment>
<feature type="domain" description="RagB/SusD" evidence="7">
    <location>
        <begin position="276"/>
        <end position="521"/>
    </location>
</feature>
<dbReference type="InterPro" id="IPR033985">
    <property type="entry name" value="SusD-like_N"/>
</dbReference>
<feature type="domain" description="SusD-like N-terminal" evidence="8">
    <location>
        <begin position="117"/>
        <end position="242"/>
    </location>
</feature>
<evidence type="ECO:0000256" key="6">
    <source>
        <dbReference type="SAM" id="MobiDB-lite"/>
    </source>
</evidence>
<evidence type="ECO:0000259" key="8">
    <source>
        <dbReference type="Pfam" id="PF14322"/>
    </source>
</evidence>
<evidence type="ECO:0000313" key="9">
    <source>
        <dbReference type="EMBL" id="WWV65400.1"/>
    </source>
</evidence>
<accession>A0ABZ2IHA1</accession>
<name>A0ABZ2IHA1_9BACT</name>
<protein>
    <submittedName>
        <fullName evidence="9">RagB/SusD family nutrient uptake outer membrane protein</fullName>
    </submittedName>
</protein>
<dbReference type="Gene3D" id="1.25.40.390">
    <property type="match status" value="1"/>
</dbReference>
<reference evidence="9 10" key="1">
    <citation type="submission" date="2024-02" db="EMBL/GenBank/DDBJ databases">
        <title>Whole genome sequencing of Parabacteroides sp. AD58.</title>
        <authorList>
            <person name="Chaplin A.V."/>
            <person name="Pikina A.P."/>
            <person name="Sokolova S.R."/>
            <person name="Korostin D.O."/>
            <person name="Efimov B.A."/>
        </authorList>
    </citation>
    <scope>NUCLEOTIDE SEQUENCE [LARGE SCALE GENOMIC DNA]</scope>
    <source>
        <strain evidence="9 10">AD58</strain>
    </source>
</reference>
<dbReference type="PROSITE" id="PS51257">
    <property type="entry name" value="PROKAR_LIPOPROTEIN"/>
    <property type="match status" value="1"/>
</dbReference>
<evidence type="ECO:0000256" key="3">
    <source>
        <dbReference type="ARBA" id="ARBA00022729"/>
    </source>
</evidence>
<keyword evidence="3" id="KW-0732">Signal</keyword>
<evidence type="ECO:0000256" key="1">
    <source>
        <dbReference type="ARBA" id="ARBA00004442"/>
    </source>
</evidence>
<evidence type="ECO:0000313" key="10">
    <source>
        <dbReference type="Proteomes" id="UP001320603"/>
    </source>
</evidence>
<sequence>MKSKVKILTWAAAGLVLLSGCIKEIDPQTSNVTIDQANNAPGAFVNFVSAITNSLAGSFTYSKSKQHPYDFGYPSFFLMRDVMGQDIALEDKGNEWYTTWYACGVGLGPQYAVSQYPWTYYYGWIKSCNIVISMAGENPDGERMVGSGIAYAMRAMFYMDIARMFAQKSYAMDKMAETVPLVLETTGLEALAKNPRATNEVMWAQILSDLDKAEERLQDYRRSDVYTPDLSVVYGLKARAYLTMEDWAKAEEYAKLAQAGYSVMDERQFTDRSTGFNTPNGSWMFGLIYKDTDENVLANDGDSSWGSQMILEISSTGCGYAANYGTPKRIDKHLYETIPATDFRKNSFVDFAIDGYKDNDQEKAIEALSAYSDEPKGLLTTASSTGSKAVGGLCVKFRPKGGVHDNQYQAYVVAVPMMRVEEMKLIEAEAAGMQNEGRGIALLTDFAKTRDPQFVYGQHKDETYGSSYATSFQNEVWWQRRVELWGEGFATFDIKRLDKAVIRSYPGTNHPLGMRWNKDLYTTNTGNIHPDWMDLCIIQTETNYNTACTNNPTPVRPQGDSPEYKW</sequence>
<dbReference type="EMBL" id="CP146284">
    <property type="protein sequence ID" value="WWV65400.1"/>
    <property type="molecule type" value="Genomic_DNA"/>
</dbReference>
<comment type="similarity">
    <text evidence="2">Belongs to the SusD family.</text>
</comment>
<dbReference type="Pfam" id="PF07980">
    <property type="entry name" value="SusD_RagB"/>
    <property type="match status" value="1"/>
</dbReference>
<evidence type="ECO:0000256" key="2">
    <source>
        <dbReference type="ARBA" id="ARBA00006275"/>
    </source>
</evidence>
<organism evidence="9 10">
    <name type="scientific">Parabacteroides absconsus</name>
    <dbReference type="NCBI Taxonomy" id="2951805"/>
    <lineage>
        <taxon>Bacteria</taxon>
        <taxon>Pseudomonadati</taxon>
        <taxon>Bacteroidota</taxon>
        <taxon>Bacteroidia</taxon>
        <taxon>Bacteroidales</taxon>
        <taxon>Tannerellaceae</taxon>
        <taxon>Parabacteroides</taxon>
    </lineage>
</organism>
<keyword evidence="5" id="KW-0998">Cell outer membrane</keyword>
<feature type="region of interest" description="Disordered" evidence="6">
    <location>
        <begin position="547"/>
        <end position="566"/>
    </location>
</feature>
<evidence type="ECO:0000259" key="7">
    <source>
        <dbReference type="Pfam" id="PF07980"/>
    </source>
</evidence>
<evidence type="ECO:0000256" key="4">
    <source>
        <dbReference type="ARBA" id="ARBA00023136"/>
    </source>
</evidence>
<dbReference type="Proteomes" id="UP001320603">
    <property type="component" value="Chromosome"/>
</dbReference>
<dbReference type="InterPro" id="IPR011990">
    <property type="entry name" value="TPR-like_helical_dom_sf"/>
</dbReference>
<dbReference type="InterPro" id="IPR012944">
    <property type="entry name" value="SusD_RagB_dom"/>
</dbReference>
<keyword evidence="4" id="KW-0472">Membrane</keyword>